<proteinExistence type="predicted"/>
<organism evidence="1 2">
    <name type="scientific">Kipferlia bialata</name>
    <dbReference type="NCBI Taxonomy" id="797122"/>
    <lineage>
        <taxon>Eukaryota</taxon>
        <taxon>Metamonada</taxon>
        <taxon>Carpediemonas-like organisms</taxon>
        <taxon>Kipferlia</taxon>
    </lineage>
</organism>
<evidence type="ECO:0000313" key="2">
    <source>
        <dbReference type="Proteomes" id="UP000265618"/>
    </source>
</evidence>
<comment type="caution">
    <text evidence="1">The sequence shown here is derived from an EMBL/GenBank/DDBJ whole genome shotgun (WGS) entry which is preliminary data.</text>
</comment>
<name>A0A391NWR2_9EUKA</name>
<reference evidence="1 2" key="1">
    <citation type="journal article" date="2018" name="PLoS ONE">
        <title>The draft genome of Kipferlia bialata reveals reductive genome evolution in fornicate parasites.</title>
        <authorList>
            <person name="Tanifuji G."/>
            <person name="Takabayashi S."/>
            <person name="Kume K."/>
            <person name="Takagi M."/>
            <person name="Nakayama T."/>
            <person name="Kamikawa R."/>
            <person name="Inagaki Y."/>
            <person name="Hashimoto T."/>
        </authorList>
    </citation>
    <scope>NUCLEOTIDE SEQUENCE [LARGE SCALE GENOMIC DNA]</scope>
    <source>
        <strain evidence="1">NY0173</strain>
    </source>
</reference>
<keyword evidence="2" id="KW-1185">Reference proteome</keyword>
<accession>A0A391NWR2</accession>
<sequence>CLQKIPQEMRETLLAEMAKIEAMPHPLPSGDDHPCIPVIQMM</sequence>
<protein>
    <submittedName>
        <fullName evidence="1">Uncharacterized protein</fullName>
    </submittedName>
</protein>
<dbReference type="AlphaFoldDB" id="A0A391NWR2"/>
<feature type="non-terminal residue" evidence="1">
    <location>
        <position position="1"/>
    </location>
</feature>
<gene>
    <name evidence="1" type="ORF">KIPB_017387</name>
</gene>
<dbReference type="EMBL" id="BDIP01011560">
    <property type="protein sequence ID" value="GCA65564.1"/>
    <property type="molecule type" value="Genomic_DNA"/>
</dbReference>
<dbReference type="Proteomes" id="UP000265618">
    <property type="component" value="Unassembled WGS sequence"/>
</dbReference>
<evidence type="ECO:0000313" key="1">
    <source>
        <dbReference type="EMBL" id="GCA65564.1"/>
    </source>
</evidence>